<dbReference type="HOGENOM" id="CLU_2381444_0_0_7"/>
<sequence>MKPTHDDVMMEKRLPRVGQTVRSKRYGTLWRVMEKREVWQNTEDDPEEGDPRMIPAIYLTYWKVQPGVLPGVGKMMGHMYTLHDTTFETNWVIVEGD</sequence>
<dbReference type="Proteomes" id="UP000001784">
    <property type="component" value="Chromosome"/>
</dbReference>
<evidence type="ECO:0000313" key="2">
    <source>
        <dbReference type="Proteomes" id="UP000001784"/>
    </source>
</evidence>
<dbReference type="eggNOG" id="COG0025">
    <property type="taxonomic scope" value="Bacteria"/>
</dbReference>
<dbReference type="KEGG" id="sfu:Sfum_2374"/>
<dbReference type="EMBL" id="CP000478">
    <property type="protein sequence ID" value="ABK18055.1"/>
    <property type="molecule type" value="Genomic_DNA"/>
</dbReference>
<protein>
    <submittedName>
        <fullName evidence="1">Uncharacterized protein</fullName>
    </submittedName>
</protein>
<accession>A0LKV3</accession>
<dbReference type="OrthoDB" id="5518008at2"/>
<name>A0LKV3_SYNFM</name>
<dbReference type="STRING" id="335543.Sfum_2374"/>
<keyword evidence="2" id="KW-1185">Reference proteome</keyword>
<dbReference type="RefSeq" id="WP_011699223.1">
    <property type="nucleotide sequence ID" value="NC_008554.1"/>
</dbReference>
<dbReference type="AlphaFoldDB" id="A0LKV3"/>
<proteinExistence type="predicted"/>
<evidence type="ECO:0000313" key="1">
    <source>
        <dbReference type="EMBL" id="ABK18055.1"/>
    </source>
</evidence>
<gene>
    <name evidence="1" type="ordered locus">Sfum_2374</name>
</gene>
<dbReference type="InParanoid" id="A0LKV3"/>
<reference evidence="1 2" key="1">
    <citation type="submission" date="2006-10" db="EMBL/GenBank/DDBJ databases">
        <title>Complete sequence of Syntrophobacter fumaroxidans MPOB.</title>
        <authorList>
            <consortium name="US DOE Joint Genome Institute"/>
            <person name="Copeland A."/>
            <person name="Lucas S."/>
            <person name="Lapidus A."/>
            <person name="Barry K."/>
            <person name="Detter J.C."/>
            <person name="Glavina del Rio T."/>
            <person name="Hammon N."/>
            <person name="Israni S."/>
            <person name="Pitluck S."/>
            <person name="Goltsman E.G."/>
            <person name="Martinez M."/>
            <person name="Schmutz J."/>
            <person name="Larimer F."/>
            <person name="Land M."/>
            <person name="Hauser L."/>
            <person name="Kyrpides N."/>
            <person name="Kim E."/>
            <person name="Boone D.R."/>
            <person name="Brockman F."/>
            <person name="Culley D."/>
            <person name="Ferry J."/>
            <person name="Gunsalus R."/>
            <person name="McInerney M.J."/>
            <person name="Morrison M."/>
            <person name="Plugge C."/>
            <person name="Rohlin L."/>
            <person name="Scholten J."/>
            <person name="Sieber J."/>
            <person name="Stams A.J.M."/>
            <person name="Worm P."/>
            <person name="Henstra A.M."/>
            <person name="Richardson P."/>
        </authorList>
    </citation>
    <scope>NUCLEOTIDE SEQUENCE [LARGE SCALE GENOMIC DNA]</scope>
    <source>
        <strain evidence="2">DSM 10017 / MPOB</strain>
    </source>
</reference>
<organism evidence="1 2">
    <name type="scientific">Syntrophobacter fumaroxidans (strain DSM 10017 / MPOB)</name>
    <dbReference type="NCBI Taxonomy" id="335543"/>
    <lineage>
        <taxon>Bacteria</taxon>
        <taxon>Pseudomonadati</taxon>
        <taxon>Thermodesulfobacteriota</taxon>
        <taxon>Syntrophobacteria</taxon>
        <taxon>Syntrophobacterales</taxon>
        <taxon>Syntrophobacteraceae</taxon>
        <taxon>Syntrophobacter</taxon>
    </lineage>
</organism>